<dbReference type="GO" id="GO:0006139">
    <property type="term" value="P:nucleobase-containing compound metabolic process"/>
    <property type="evidence" value="ECO:0007669"/>
    <property type="project" value="InterPro"/>
</dbReference>
<dbReference type="Gene3D" id="3.30.420.10">
    <property type="entry name" value="Ribonuclease H-like superfamily/Ribonuclease H"/>
    <property type="match status" value="1"/>
</dbReference>
<evidence type="ECO:0000256" key="2">
    <source>
        <dbReference type="ARBA" id="ARBA00022801"/>
    </source>
</evidence>
<dbReference type="AlphaFoldDB" id="A0A5C7ICD4"/>
<comment type="caution">
    <text evidence="4">The sequence shown here is derived from an EMBL/GenBank/DDBJ whole genome shotgun (WGS) entry which is preliminary data.</text>
</comment>
<keyword evidence="1" id="KW-0540">Nuclease</keyword>
<dbReference type="GO" id="GO:0003676">
    <property type="term" value="F:nucleic acid binding"/>
    <property type="evidence" value="ECO:0007669"/>
    <property type="project" value="InterPro"/>
</dbReference>
<accession>A0A5C7ICD4</accession>
<evidence type="ECO:0000256" key="1">
    <source>
        <dbReference type="ARBA" id="ARBA00022722"/>
    </source>
</evidence>
<evidence type="ECO:0000259" key="3">
    <source>
        <dbReference type="Pfam" id="PF01612"/>
    </source>
</evidence>
<protein>
    <recommendedName>
        <fullName evidence="3">3'-5' exonuclease domain-containing protein</fullName>
    </recommendedName>
</protein>
<dbReference type="InterPro" id="IPR002562">
    <property type="entry name" value="3'-5'_exonuclease_dom"/>
</dbReference>
<dbReference type="PANTHER" id="PTHR13620:SF102">
    <property type="entry name" value="PROTEIN RISC-INTERACTING CLEARING 3'-5' EXORIBONUCLEASE 2"/>
    <property type="match status" value="1"/>
</dbReference>
<dbReference type="GO" id="GO:0005737">
    <property type="term" value="C:cytoplasm"/>
    <property type="evidence" value="ECO:0007669"/>
    <property type="project" value="TreeGrafter"/>
</dbReference>
<dbReference type="InterPro" id="IPR012337">
    <property type="entry name" value="RNaseH-like_sf"/>
</dbReference>
<keyword evidence="5" id="KW-1185">Reference proteome</keyword>
<dbReference type="GO" id="GO:0005634">
    <property type="term" value="C:nucleus"/>
    <property type="evidence" value="ECO:0007669"/>
    <property type="project" value="TreeGrafter"/>
</dbReference>
<dbReference type="SUPFAM" id="SSF53098">
    <property type="entry name" value="Ribonuclease H-like"/>
    <property type="match status" value="1"/>
</dbReference>
<organism evidence="4 5">
    <name type="scientific">Acer yangbiense</name>
    <dbReference type="NCBI Taxonomy" id="1000413"/>
    <lineage>
        <taxon>Eukaryota</taxon>
        <taxon>Viridiplantae</taxon>
        <taxon>Streptophyta</taxon>
        <taxon>Embryophyta</taxon>
        <taxon>Tracheophyta</taxon>
        <taxon>Spermatophyta</taxon>
        <taxon>Magnoliopsida</taxon>
        <taxon>eudicotyledons</taxon>
        <taxon>Gunneridae</taxon>
        <taxon>Pentapetalae</taxon>
        <taxon>rosids</taxon>
        <taxon>malvids</taxon>
        <taxon>Sapindales</taxon>
        <taxon>Sapindaceae</taxon>
        <taxon>Hippocastanoideae</taxon>
        <taxon>Acereae</taxon>
        <taxon>Acer</taxon>
    </lineage>
</organism>
<dbReference type="GO" id="GO:0008408">
    <property type="term" value="F:3'-5' exonuclease activity"/>
    <property type="evidence" value="ECO:0007669"/>
    <property type="project" value="InterPro"/>
</dbReference>
<name>A0A5C7ICD4_9ROSI</name>
<evidence type="ECO:0000313" key="4">
    <source>
        <dbReference type="EMBL" id="TXG66126.1"/>
    </source>
</evidence>
<dbReference type="InterPro" id="IPR036397">
    <property type="entry name" value="RNaseH_sf"/>
</dbReference>
<dbReference type="Proteomes" id="UP000323000">
    <property type="component" value="Chromosome 3"/>
</dbReference>
<proteinExistence type="predicted"/>
<reference evidence="5" key="1">
    <citation type="journal article" date="2019" name="Gigascience">
        <title>De novo genome assembly of the endangered Acer yangbiense, a plant species with extremely small populations endemic to Yunnan Province, China.</title>
        <authorList>
            <person name="Yang J."/>
            <person name="Wariss H.M."/>
            <person name="Tao L."/>
            <person name="Zhang R."/>
            <person name="Yun Q."/>
            <person name="Hollingsworth P."/>
            <person name="Dao Z."/>
            <person name="Luo G."/>
            <person name="Guo H."/>
            <person name="Ma Y."/>
            <person name="Sun W."/>
        </authorList>
    </citation>
    <scope>NUCLEOTIDE SEQUENCE [LARGE SCALE GENOMIC DNA]</scope>
    <source>
        <strain evidence="5">cv. Malutang</strain>
    </source>
</reference>
<dbReference type="Pfam" id="PF01612">
    <property type="entry name" value="DNA_pol_A_exo1"/>
    <property type="match status" value="1"/>
</dbReference>
<keyword evidence="2" id="KW-0378">Hydrolase</keyword>
<dbReference type="OrthoDB" id="446462at2759"/>
<feature type="domain" description="3'-5' exonuclease" evidence="3">
    <location>
        <begin position="31"/>
        <end position="198"/>
    </location>
</feature>
<gene>
    <name evidence="4" type="ORF">EZV62_007401</name>
</gene>
<sequence length="203" mass="23031">MAKPEVLMAGGMTVLKPEVIYSVGDGRRCLTQFLERMYDHGGDMIVGFDTEWTSYYSVSEEKIQVKLLKFCNQGCVLLLDFAAYGYYVNHFFANDDIVFAGVHLNKSLEMLRKTWGRDIEIRNAVDLSEMAADVLHQPRLTAFGVRALATEVLGQPWKPRPYTLSMTYDPWSGTLGYERIECATIDAYATYKIANKLLSRNCP</sequence>
<dbReference type="EMBL" id="VAHF01000003">
    <property type="protein sequence ID" value="TXG66126.1"/>
    <property type="molecule type" value="Genomic_DNA"/>
</dbReference>
<dbReference type="InterPro" id="IPR051132">
    <property type="entry name" value="3-5_Exonuclease_domain"/>
</dbReference>
<evidence type="ECO:0000313" key="5">
    <source>
        <dbReference type="Proteomes" id="UP000323000"/>
    </source>
</evidence>
<dbReference type="PANTHER" id="PTHR13620">
    <property type="entry name" value="3-5 EXONUCLEASE"/>
    <property type="match status" value="1"/>
</dbReference>